<dbReference type="KEGG" id="pki:111845977"/>
<dbReference type="InterPro" id="IPR001496">
    <property type="entry name" value="SOCS_box"/>
</dbReference>
<dbReference type="GO" id="GO:0005737">
    <property type="term" value="C:cytoplasm"/>
    <property type="evidence" value="ECO:0007669"/>
    <property type="project" value="TreeGrafter"/>
</dbReference>
<feature type="domain" description="SOCS box" evidence="5">
    <location>
        <begin position="426"/>
        <end position="462"/>
    </location>
</feature>
<dbReference type="GO" id="GO:0035556">
    <property type="term" value="P:intracellular signal transduction"/>
    <property type="evidence" value="ECO:0007669"/>
    <property type="project" value="InterPro"/>
</dbReference>
<keyword evidence="2" id="KW-0677">Repeat</keyword>
<evidence type="ECO:0000313" key="7">
    <source>
        <dbReference type="Proteomes" id="UP000261540"/>
    </source>
</evidence>
<evidence type="ECO:0000313" key="6">
    <source>
        <dbReference type="Ensembl" id="ENSPKIP00000019957.1"/>
    </source>
</evidence>
<organism evidence="6 7">
    <name type="scientific">Paramormyrops kingsleyae</name>
    <dbReference type="NCBI Taxonomy" id="1676925"/>
    <lineage>
        <taxon>Eukaryota</taxon>
        <taxon>Metazoa</taxon>
        <taxon>Chordata</taxon>
        <taxon>Craniata</taxon>
        <taxon>Vertebrata</taxon>
        <taxon>Euteleostomi</taxon>
        <taxon>Actinopterygii</taxon>
        <taxon>Neopterygii</taxon>
        <taxon>Teleostei</taxon>
        <taxon>Osteoglossocephala</taxon>
        <taxon>Osteoglossomorpha</taxon>
        <taxon>Osteoglossiformes</taxon>
        <taxon>Mormyridae</taxon>
        <taxon>Paramormyrops</taxon>
    </lineage>
</organism>
<evidence type="ECO:0000256" key="1">
    <source>
        <dbReference type="ARBA" id="ARBA00004906"/>
    </source>
</evidence>
<protein>
    <submittedName>
        <fullName evidence="6">Ankyrin repeat and SOCS box containing 10</fullName>
    </submittedName>
</protein>
<dbReference type="CTD" id="136371"/>
<dbReference type="PROSITE" id="PS50225">
    <property type="entry name" value="SOCS"/>
    <property type="match status" value="1"/>
</dbReference>
<dbReference type="SMART" id="SM00969">
    <property type="entry name" value="SOCS_box"/>
    <property type="match status" value="1"/>
</dbReference>
<dbReference type="PANTHER" id="PTHR24198">
    <property type="entry name" value="ANKYRIN REPEAT AND PROTEIN KINASE DOMAIN-CONTAINING PROTEIN"/>
    <property type="match status" value="1"/>
</dbReference>
<comment type="pathway">
    <text evidence="1">Protein modification; protein ubiquitination.</text>
</comment>
<keyword evidence="3 4" id="KW-0040">ANK repeat</keyword>
<dbReference type="Proteomes" id="UP000261540">
    <property type="component" value="Unplaced"/>
</dbReference>
<dbReference type="PANTHER" id="PTHR24198:SF173">
    <property type="entry name" value="ANKYRIN REPEAT AND SOCS BOX PROTEIN 10-RELATED"/>
    <property type="match status" value="1"/>
</dbReference>
<feature type="repeat" description="ANK" evidence="4">
    <location>
        <begin position="296"/>
        <end position="324"/>
    </location>
</feature>
<dbReference type="Gene3D" id="1.10.750.20">
    <property type="entry name" value="SOCS box"/>
    <property type="match status" value="1"/>
</dbReference>
<name>A0A3B3RMZ6_9TELE</name>
<dbReference type="Gene3D" id="1.25.40.20">
    <property type="entry name" value="Ankyrin repeat-containing domain"/>
    <property type="match status" value="3"/>
</dbReference>
<evidence type="ECO:0000256" key="4">
    <source>
        <dbReference type="PROSITE-ProRule" id="PRU00023"/>
    </source>
</evidence>
<feature type="repeat" description="ANK" evidence="4">
    <location>
        <begin position="222"/>
        <end position="254"/>
    </location>
</feature>
<feature type="repeat" description="ANK" evidence="4">
    <location>
        <begin position="255"/>
        <end position="295"/>
    </location>
</feature>
<dbReference type="Pfam" id="PF07525">
    <property type="entry name" value="SOCS_box"/>
    <property type="match status" value="1"/>
</dbReference>
<dbReference type="CDD" id="cd03723">
    <property type="entry name" value="SOCS_ASB4_ASB18"/>
    <property type="match status" value="1"/>
</dbReference>
<dbReference type="SUPFAM" id="SSF158235">
    <property type="entry name" value="SOCS box-like"/>
    <property type="match status" value="1"/>
</dbReference>
<dbReference type="UniPathway" id="UPA00143"/>
<feature type="repeat" description="ANK" evidence="4">
    <location>
        <begin position="188"/>
        <end position="220"/>
    </location>
</feature>
<reference evidence="6" key="2">
    <citation type="submission" date="2025-09" db="UniProtKB">
        <authorList>
            <consortium name="Ensembl"/>
        </authorList>
    </citation>
    <scope>IDENTIFICATION</scope>
</reference>
<dbReference type="InterPro" id="IPR002110">
    <property type="entry name" value="Ankyrin_rpt"/>
</dbReference>
<dbReference type="SMART" id="SM00248">
    <property type="entry name" value="ANK"/>
    <property type="match status" value="8"/>
</dbReference>
<dbReference type="PROSITE" id="PS50088">
    <property type="entry name" value="ANK_REPEAT"/>
    <property type="match status" value="6"/>
</dbReference>
<evidence type="ECO:0000256" key="3">
    <source>
        <dbReference type="ARBA" id="ARBA00023043"/>
    </source>
</evidence>
<feature type="repeat" description="ANK" evidence="4">
    <location>
        <begin position="155"/>
        <end position="187"/>
    </location>
</feature>
<dbReference type="GO" id="GO:0016567">
    <property type="term" value="P:protein ubiquitination"/>
    <property type="evidence" value="ECO:0007669"/>
    <property type="project" value="UniProtKB-UniPathway"/>
</dbReference>
<dbReference type="STRING" id="1676925.ENSPKIP00000019957"/>
<reference evidence="6" key="1">
    <citation type="submission" date="2025-08" db="UniProtKB">
        <authorList>
            <consortium name="Ensembl"/>
        </authorList>
    </citation>
    <scope>IDENTIFICATION</scope>
</reference>
<evidence type="ECO:0000259" key="5">
    <source>
        <dbReference type="PROSITE" id="PS50225"/>
    </source>
</evidence>
<sequence>MTHSSFAFTPLALRSLRVDRAELERRSQRRWLEGGGPRLSAYLLHKEARDTGPASAVQRRFAGAPPLCRDLVVHNALFTGNLEAVQRLFPRGAPVDLLVESRGGDMRWVCQNEGLWSLTYEQELTTPLHIAASRGYADCLRHLLQRDANVELAPGGTTALHEACEGGHSECARLLLSYGANANATNEDGLAPLHLCIFPESLECAKHLLQFGAAVNGRSLEEDDTPLHVAARHGLPDHADLYLRHGAALDRQNDEGQTPLIAACAQPQAAGDLRRYHQVCQLLVSAGANVRAEDRDSQTALHMASKNVNADVAELLLQQGAKVNDMCYSGDTPMHNVLKAVAYKATTHHPERIVRALLNHGSTRVWPGALPKLLKHCCNSPRTIEVILNAYDRLKITDTWREAVPYEVFQEHRGFYESLFILTQMPRSLQHLARCKIRGLLEGRVPHVVPKLGLPTFLQKYLLLEFRDYIH</sequence>
<proteinExistence type="predicted"/>
<dbReference type="OrthoDB" id="366390at2759"/>
<dbReference type="PRINTS" id="PR01415">
    <property type="entry name" value="ANKYRIN"/>
</dbReference>
<dbReference type="InterPro" id="IPR036770">
    <property type="entry name" value="Ankyrin_rpt-contain_sf"/>
</dbReference>
<dbReference type="InterPro" id="IPR036036">
    <property type="entry name" value="SOCS_box-like_dom_sf"/>
</dbReference>
<dbReference type="AlphaFoldDB" id="A0A3B3RMZ6"/>
<dbReference type="GeneTree" id="ENSGT00940000158974"/>
<accession>A0A3B3RMZ6</accession>
<feature type="repeat" description="ANK" evidence="4">
    <location>
        <begin position="123"/>
        <end position="155"/>
    </location>
</feature>
<dbReference type="Ensembl" id="ENSPKIT00000000561.1">
    <property type="protein sequence ID" value="ENSPKIP00000019957.1"/>
    <property type="gene ID" value="ENSPKIG00000004900.1"/>
</dbReference>
<keyword evidence="7" id="KW-1185">Reference proteome</keyword>
<evidence type="ECO:0000256" key="2">
    <source>
        <dbReference type="ARBA" id="ARBA00022737"/>
    </source>
</evidence>
<dbReference type="Pfam" id="PF12796">
    <property type="entry name" value="Ank_2"/>
    <property type="match status" value="2"/>
</dbReference>
<dbReference type="SUPFAM" id="SSF48403">
    <property type="entry name" value="Ankyrin repeat"/>
    <property type="match status" value="1"/>
</dbReference>
<dbReference type="PROSITE" id="PS50297">
    <property type="entry name" value="ANK_REP_REGION"/>
    <property type="match status" value="4"/>
</dbReference>